<dbReference type="PANTHER" id="PTHR42760">
    <property type="entry name" value="SHORT-CHAIN DEHYDROGENASES/REDUCTASES FAMILY MEMBER"/>
    <property type="match status" value="1"/>
</dbReference>
<dbReference type="InterPro" id="IPR002347">
    <property type="entry name" value="SDR_fam"/>
</dbReference>
<dbReference type="InterPro" id="IPR036291">
    <property type="entry name" value="NAD(P)-bd_dom_sf"/>
</dbReference>
<accession>A0A3T0E9N9</accession>
<evidence type="ECO:0000256" key="1">
    <source>
        <dbReference type="ARBA" id="ARBA00006484"/>
    </source>
</evidence>
<reference evidence="2 3" key="1">
    <citation type="submission" date="2016-12" db="EMBL/GenBank/DDBJ databases">
        <title>The genome of dimorphic prosthecate Glycocaulis alkaliphilus 6b-8t, isolated from crude oil dictates its adaptability in petroleum environments.</title>
        <authorList>
            <person name="Wu X.-L."/>
            <person name="Geng S."/>
        </authorList>
    </citation>
    <scope>NUCLEOTIDE SEQUENCE [LARGE SCALE GENOMIC DNA]</scope>
    <source>
        <strain evidence="2 3">6B-8</strain>
    </source>
</reference>
<keyword evidence="3" id="KW-1185">Reference proteome</keyword>
<dbReference type="Proteomes" id="UP000286954">
    <property type="component" value="Chromosome"/>
</dbReference>
<comment type="similarity">
    <text evidence="1">Belongs to the short-chain dehydrogenases/reductases (SDR) family.</text>
</comment>
<dbReference type="InterPro" id="IPR020904">
    <property type="entry name" value="Sc_DH/Rdtase_CS"/>
</dbReference>
<proteinExistence type="inferred from homology"/>
<name>A0A3T0E9N9_9PROT</name>
<dbReference type="FunFam" id="3.40.50.720:FF:000084">
    <property type="entry name" value="Short-chain dehydrogenase reductase"/>
    <property type="match status" value="1"/>
</dbReference>
<dbReference type="EMBL" id="CP018911">
    <property type="protein sequence ID" value="AZU04143.1"/>
    <property type="molecule type" value="Genomic_DNA"/>
</dbReference>
<dbReference type="PRINTS" id="PR00081">
    <property type="entry name" value="GDHRDH"/>
</dbReference>
<dbReference type="Gene3D" id="3.40.50.720">
    <property type="entry name" value="NAD(P)-binding Rossmann-like Domain"/>
    <property type="match status" value="1"/>
</dbReference>
<organism evidence="2 3">
    <name type="scientific">Glycocaulis alkaliphilus</name>
    <dbReference type="NCBI Taxonomy" id="1434191"/>
    <lineage>
        <taxon>Bacteria</taxon>
        <taxon>Pseudomonadati</taxon>
        <taxon>Pseudomonadota</taxon>
        <taxon>Alphaproteobacteria</taxon>
        <taxon>Maricaulales</taxon>
        <taxon>Maricaulaceae</taxon>
        <taxon>Glycocaulis</taxon>
    </lineage>
</organism>
<dbReference type="GO" id="GO:0016616">
    <property type="term" value="F:oxidoreductase activity, acting on the CH-OH group of donors, NAD or NADP as acceptor"/>
    <property type="evidence" value="ECO:0007669"/>
    <property type="project" value="TreeGrafter"/>
</dbReference>
<sequence length="255" mass="26053">MAETMKFDFAGKTAIVTGAASGIGAAIALELGKSGACVIVSDLDDGGAQNVADAIKAAGGTAHGFEADVSDDDEMAALVDFAVKKGGGLHMAVNNAGIAGPMALLADYPVDGWRHVIDVNLHGVFYGMRRQIPAMLKSGGGSIVNMSSILGSVGFLNASAYTASKHAVVGMTKAAAMEYAPQGIRINSVGPAFIDTPLLTNNLEAELLSQVSSLHPVGRMGTSEEVSALTCFLLSDRAGFITGSYHLVDGGYTAQ</sequence>
<dbReference type="PROSITE" id="PS00061">
    <property type="entry name" value="ADH_SHORT"/>
    <property type="match status" value="1"/>
</dbReference>
<dbReference type="PRINTS" id="PR00080">
    <property type="entry name" value="SDRFAMILY"/>
</dbReference>
<dbReference type="NCBIfam" id="NF005559">
    <property type="entry name" value="PRK07231.1"/>
    <property type="match status" value="1"/>
</dbReference>
<evidence type="ECO:0000313" key="2">
    <source>
        <dbReference type="EMBL" id="AZU04143.1"/>
    </source>
</evidence>
<protein>
    <submittedName>
        <fullName evidence="2">Short-chain dehydrogenase/reductase SDR</fullName>
    </submittedName>
</protein>
<gene>
    <name evidence="2" type="ORF">X907_1611</name>
</gene>
<dbReference type="Pfam" id="PF13561">
    <property type="entry name" value="adh_short_C2"/>
    <property type="match status" value="1"/>
</dbReference>
<evidence type="ECO:0000313" key="3">
    <source>
        <dbReference type="Proteomes" id="UP000286954"/>
    </source>
</evidence>
<dbReference type="SUPFAM" id="SSF51735">
    <property type="entry name" value="NAD(P)-binding Rossmann-fold domains"/>
    <property type="match status" value="1"/>
</dbReference>
<dbReference type="AlphaFoldDB" id="A0A3T0E9N9"/>
<dbReference type="CDD" id="cd05233">
    <property type="entry name" value="SDR_c"/>
    <property type="match status" value="1"/>
</dbReference>
<dbReference type="KEGG" id="gak:X907_1611"/>